<sequence length="305" mass="33804">MTPLRQNIARLSILISLIVLAIKYSAYYVSHSSALLADAIETILNVIAAIGTLWAVNIAAQPADENHPYGHGKAEYLWAIIEGILVVLTAIGIFLIACYDFLHPSSLKEPFIGVFLNAFAGMVNFIWARIMIIIGRKYDSQALLSAGAHVQSDVWASLALVIGVSLIPLLHWLWIDPLLSILVALNVLWTGFGMMRHSMKGLMDEAPAPELIEKVFKIITEKGEGALEAHDLRMRKVGALYFVEFHLVVDDHMSITEAHDICDHIESAIRKYLGSASIHIHVEPEKIAKEEHLSGHKHRNVLTLS</sequence>
<accession>A0A6P1NE93</accession>
<keyword evidence="5 7" id="KW-1133">Transmembrane helix</keyword>
<dbReference type="Gene3D" id="3.30.70.1350">
    <property type="entry name" value="Cation efflux protein, cytoplasmic domain"/>
    <property type="match status" value="1"/>
</dbReference>
<dbReference type="NCBIfam" id="TIGR01297">
    <property type="entry name" value="CDF"/>
    <property type="match status" value="1"/>
</dbReference>
<reference evidence="10 11" key="1">
    <citation type="submission" date="2020-01" db="EMBL/GenBank/DDBJ databases">
        <title>Genome sequencing of strain KACC 21507.</title>
        <authorList>
            <person name="Heo J."/>
            <person name="Kim S.-J."/>
            <person name="Kim J.-S."/>
            <person name="Hong S.-B."/>
            <person name="Kwon S.-W."/>
        </authorList>
    </citation>
    <scope>NUCLEOTIDE SEQUENCE [LARGE SCALE GENOMIC DNA]</scope>
    <source>
        <strain evidence="10 11">KACC 21507</strain>
    </source>
</reference>
<proteinExistence type="inferred from homology"/>
<dbReference type="InterPro" id="IPR058533">
    <property type="entry name" value="Cation_efflux_TM"/>
</dbReference>
<dbReference type="AlphaFoldDB" id="A0A6P1NE93"/>
<gene>
    <name evidence="10" type="ORF">GT348_01960</name>
</gene>
<comment type="similarity">
    <text evidence="2">Belongs to the cation diffusion facilitator (CDF) transporter (TC 2.A.4) family.</text>
</comment>
<dbReference type="GO" id="GO:0015093">
    <property type="term" value="F:ferrous iron transmembrane transporter activity"/>
    <property type="evidence" value="ECO:0007669"/>
    <property type="project" value="TreeGrafter"/>
</dbReference>
<dbReference type="InterPro" id="IPR027470">
    <property type="entry name" value="Cation_efflux_CTD"/>
</dbReference>
<feature type="transmembrane region" description="Helical" evidence="7">
    <location>
        <begin position="178"/>
        <end position="195"/>
    </location>
</feature>
<dbReference type="KEGG" id="bomb:GT348_01960"/>
<dbReference type="PANTHER" id="PTHR43840">
    <property type="entry name" value="MITOCHONDRIAL METAL TRANSPORTER 1-RELATED"/>
    <property type="match status" value="1"/>
</dbReference>
<keyword evidence="3" id="KW-0813">Transport</keyword>
<dbReference type="InterPro" id="IPR050291">
    <property type="entry name" value="CDF_Transporter"/>
</dbReference>
<feature type="transmembrane region" description="Helical" evidence="7">
    <location>
        <begin position="154"/>
        <end position="172"/>
    </location>
</feature>
<name>A0A6P1NE93_9PROT</name>
<dbReference type="GO" id="GO:0015086">
    <property type="term" value="F:cadmium ion transmembrane transporter activity"/>
    <property type="evidence" value="ECO:0007669"/>
    <property type="project" value="TreeGrafter"/>
</dbReference>
<dbReference type="EMBL" id="CP047652">
    <property type="protein sequence ID" value="QHI95207.1"/>
    <property type="molecule type" value="Genomic_DNA"/>
</dbReference>
<comment type="subcellular location">
    <subcellularLocation>
        <location evidence="1">Membrane</location>
        <topology evidence="1">Multi-pass membrane protein</topology>
    </subcellularLocation>
</comment>
<dbReference type="RefSeq" id="WP_160618285.1">
    <property type="nucleotide sequence ID" value="NZ_CP047652.1"/>
</dbReference>
<evidence type="ECO:0000256" key="7">
    <source>
        <dbReference type="SAM" id="Phobius"/>
    </source>
</evidence>
<evidence type="ECO:0000259" key="9">
    <source>
        <dbReference type="Pfam" id="PF16916"/>
    </source>
</evidence>
<protein>
    <submittedName>
        <fullName evidence="10">Cation diffusion facilitator family transporter</fullName>
    </submittedName>
</protein>
<dbReference type="SUPFAM" id="SSF161111">
    <property type="entry name" value="Cation efflux protein transmembrane domain-like"/>
    <property type="match status" value="1"/>
</dbReference>
<evidence type="ECO:0000256" key="1">
    <source>
        <dbReference type="ARBA" id="ARBA00004141"/>
    </source>
</evidence>
<keyword evidence="11" id="KW-1185">Reference proteome</keyword>
<feature type="transmembrane region" description="Helical" evidence="7">
    <location>
        <begin position="35"/>
        <end position="56"/>
    </location>
</feature>
<dbReference type="Proteomes" id="UP000463975">
    <property type="component" value="Chromosome"/>
</dbReference>
<dbReference type="PANTHER" id="PTHR43840:SF15">
    <property type="entry name" value="MITOCHONDRIAL METAL TRANSPORTER 1-RELATED"/>
    <property type="match status" value="1"/>
</dbReference>
<feature type="domain" description="Cation efflux protein cytoplasmic" evidence="9">
    <location>
        <begin position="207"/>
        <end position="285"/>
    </location>
</feature>
<evidence type="ECO:0000256" key="6">
    <source>
        <dbReference type="ARBA" id="ARBA00023136"/>
    </source>
</evidence>
<dbReference type="Pfam" id="PF01545">
    <property type="entry name" value="Cation_efflux"/>
    <property type="match status" value="1"/>
</dbReference>
<organism evidence="10 11">
    <name type="scientific">Aristophania vespae</name>
    <dbReference type="NCBI Taxonomy" id="2697033"/>
    <lineage>
        <taxon>Bacteria</taxon>
        <taxon>Pseudomonadati</taxon>
        <taxon>Pseudomonadota</taxon>
        <taxon>Alphaproteobacteria</taxon>
        <taxon>Acetobacterales</taxon>
        <taxon>Acetobacteraceae</taxon>
        <taxon>Aristophania</taxon>
    </lineage>
</organism>
<dbReference type="GO" id="GO:0015341">
    <property type="term" value="F:zinc efflux antiporter activity"/>
    <property type="evidence" value="ECO:0007669"/>
    <property type="project" value="TreeGrafter"/>
</dbReference>
<evidence type="ECO:0000259" key="8">
    <source>
        <dbReference type="Pfam" id="PF01545"/>
    </source>
</evidence>
<keyword evidence="6 7" id="KW-0472">Membrane</keyword>
<feature type="transmembrane region" description="Helical" evidence="7">
    <location>
        <begin position="7"/>
        <end position="29"/>
    </location>
</feature>
<feature type="transmembrane region" description="Helical" evidence="7">
    <location>
        <begin position="76"/>
        <end position="102"/>
    </location>
</feature>
<evidence type="ECO:0000256" key="4">
    <source>
        <dbReference type="ARBA" id="ARBA00022692"/>
    </source>
</evidence>
<dbReference type="SUPFAM" id="SSF160240">
    <property type="entry name" value="Cation efflux protein cytoplasmic domain-like"/>
    <property type="match status" value="1"/>
</dbReference>
<dbReference type="Pfam" id="PF16916">
    <property type="entry name" value="ZT_dimer"/>
    <property type="match status" value="1"/>
</dbReference>
<dbReference type="GO" id="GO:0006882">
    <property type="term" value="P:intracellular zinc ion homeostasis"/>
    <property type="evidence" value="ECO:0007669"/>
    <property type="project" value="TreeGrafter"/>
</dbReference>
<evidence type="ECO:0000313" key="11">
    <source>
        <dbReference type="Proteomes" id="UP000463975"/>
    </source>
</evidence>
<feature type="transmembrane region" description="Helical" evidence="7">
    <location>
        <begin position="114"/>
        <end position="134"/>
    </location>
</feature>
<dbReference type="InterPro" id="IPR027469">
    <property type="entry name" value="Cation_efflux_TMD_sf"/>
</dbReference>
<dbReference type="Gene3D" id="1.20.1510.10">
    <property type="entry name" value="Cation efflux protein transmembrane domain"/>
    <property type="match status" value="1"/>
</dbReference>
<dbReference type="InterPro" id="IPR002524">
    <property type="entry name" value="Cation_efflux"/>
</dbReference>
<evidence type="ECO:0000313" key="10">
    <source>
        <dbReference type="EMBL" id="QHI95207.1"/>
    </source>
</evidence>
<dbReference type="InterPro" id="IPR036837">
    <property type="entry name" value="Cation_efflux_CTD_sf"/>
</dbReference>
<keyword evidence="4 7" id="KW-0812">Transmembrane</keyword>
<evidence type="ECO:0000256" key="3">
    <source>
        <dbReference type="ARBA" id="ARBA00022448"/>
    </source>
</evidence>
<dbReference type="GO" id="GO:0005886">
    <property type="term" value="C:plasma membrane"/>
    <property type="evidence" value="ECO:0007669"/>
    <property type="project" value="TreeGrafter"/>
</dbReference>
<evidence type="ECO:0000256" key="5">
    <source>
        <dbReference type="ARBA" id="ARBA00022989"/>
    </source>
</evidence>
<feature type="domain" description="Cation efflux protein transmembrane" evidence="8">
    <location>
        <begin position="11"/>
        <end position="203"/>
    </location>
</feature>
<evidence type="ECO:0000256" key="2">
    <source>
        <dbReference type="ARBA" id="ARBA00008114"/>
    </source>
</evidence>